<dbReference type="InterPro" id="IPR036291">
    <property type="entry name" value="NAD(P)-bd_dom_sf"/>
</dbReference>
<evidence type="ECO:0000313" key="5">
    <source>
        <dbReference type="Proteomes" id="UP001149009"/>
    </source>
</evidence>
<dbReference type="GO" id="GO:0016491">
    <property type="term" value="F:oxidoreductase activity"/>
    <property type="evidence" value="ECO:0007669"/>
    <property type="project" value="UniProtKB-KW"/>
</dbReference>
<sequence>MTAEAPAISRLLDLSGRTAIVTGASGGIGRGIAKRFAEAGAKVVCHYRSNRTQAEALVAAIERSGGEAVAVEANISTRSGAKTLMAEAVRRFGAVHILVNNAGIQPDEALLDISQAGWEAMFSVNAGGPFLLTQAFAEHVKARGGPSGAIVNIASIQAHQPAAGHAHYAASKAALVMFTRAAALELGPLGIRVNSVSPGLIEREGLEDAWPEGVERWRETAPLGRLGRADDVAVAALFLASDAARWITGADLLVDGGVSARPTW</sequence>
<dbReference type="PANTHER" id="PTHR43639">
    <property type="entry name" value="OXIDOREDUCTASE, SHORT-CHAIN DEHYDROGENASE/REDUCTASE FAMILY (AFU_ORTHOLOGUE AFUA_5G02870)"/>
    <property type="match status" value="1"/>
</dbReference>
<dbReference type="RefSeq" id="WP_261514806.1">
    <property type="nucleotide sequence ID" value="NZ_JAODNV010000007.1"/>
</dbReference>
<comment type="caution">
    <text evidence="4">The sequence shown here is derived from an EMBL/GenBank/DDBJ whole genome shotgun (WGS) entry which is preliminary data.</text>
</comment>
<evidence type="ECO:0000256" key="1">
    <source>
        <dbReference type="ARBA" id="ARBA00006484"/>
    </source>
</evidence>
<dbReference type="Pfam" id="PF13561">
    <property type="entry name" value="adh_short_C2"/>
    <property type="match status" value="1"/>
</dbReference>
<keyword evidence="5" id="KW-1185">Reference proteome</keyword>
<dbReference type="EMBL" id="JAODNV010000007">
    <property type="protein sequence ID" value="MCT8989949.1"/>
    <property type="molecule type" value="Genomic_DNA"/>
</dbReference>
<evidence type="ECO:0000313" key="4">
    <source>
        <dbReference type="EMBL" id="MCT8989949.1"/>
    </source>
</evidence>
<reference evidence="4" key="1">
    <citation type="submission" date="2022-08" db="EMBL/GenBank/DDBJ databases">
        <title>Chelativorans sichuanense sp. nov., a paraffin oil-degrading bacterium isolated from a mixture of oil-based drill cuttings and paddy soil.</title>
        <authorList>
            <person name="Yu J."/>
            <person name="Liu H."/>
            <person name="Chen Q."/>
        </authorList>
    </citation>
    <scope>NUCLEOTIDE SEQUENCE</scope>
    <source>
        <strain evidence="4">SCAU 2101</strain>
    </source>
</reference>
<dbReference type="PRINTS" id="PR00081">
    <property type="entry name" value="GDHRDH"/>
</dbReference>
<dbReference type="PANTHER" id="PTHR43639:SF1">
    <property type="entry name" value="SHORT-CHAIN DEHYDROGENASE_REDUCTASE FAMILY PROTEIN"/>
    <property type="match status" value="1"/>
</dbReference>
<comment type="similarity">
    <text evidence="1">Belongs to the short-chain dehydrogenases/reductases (SDR) family.</text>
</comment>
<dbReference type="SUPFAM" id="SSF51735">
    <property type="entry name" value="NAD(P)-binding Rossmann-fold domains"/>
    <property type="match status" value="1"/>
</dbReference>
<dbReference type="Gene3D" id="3.40.50.720">
    <property type="entry name" value="NAD(P)-binding Rossmann-like Domain"/>
    <property type="match status" value="1"/>
</dbReference>
<accession>A0A9X2X7G2</accession>
<dbReference type="InterPro" id="IPR002347">
    <property type="entry name" value="SDR_fam"/>
</dbReference>
<protein>
    <submittedName>
        <fullName evidence="4">3-oxoacyl-ACP reductase FabG</fullName>
    </submittedName>
</protein>
<dbReference type="InterPro" id="IPR020904">
    <property type="entry name" value="Sc_DH/Rdtase_CS"/>
</dbReference>
<keyword evidence="2" id="KW-0560">Oxidoreductase</keyword>
<dbReference type="PRINTS" id="PR00080">
    <property type="entry name" value="SDRFAMILY"/>
</dbReference>
<proteinExistence type="inferred from homology"/>
<dbReference type="Proteomes" id="UP001149009">
    <property type="component" value="Unassembled WGS sequence"/>
</dbReference>
<dbReference type="PROSITE" id="PS00061">
    <property type="entry name" value="ADH_SHORT"/>
    <property type="match status" value="1"/>
</dbReference>
<dbReference type="SMART" id="SM00822">
    <property type="entry name" value="PKS_KR"/>
    <property type="match status" value="1"/>
</dbReference>
<dbReference type="CDD" id="cd05233">
    <property type="entry name" value="SDR_c"/>
    <property type="match status" value="1"/>
</dbReference>
<organism evidence="4 5">
    <name type="scientific">Chelativorans petroleitrophicus</name>
    <dbReference type="NCBI Taxonomy" id="2975484"/>
    <lineage>
        <taxon>Bacteria</taxon>
        <taxon>Pseudomonadati</taxon>
        <taxon>Pseudomonadota</taxon>
        <taxon>Alphaproteobacteria</taxon>
        <taxon>Hyphomicrobiales</taxon>
        <taxon>Phyllobacteriaceae</taxon>
        <taxon>Chelativorans</taxon>
    </lineage>
</organism>
<evidence type="ECO:0000259" key="3">
    <source>
        <dbReference type="SMART" id="SM00822"/>
    </source>
</evidence>
<name>A0A9X2X7G2_9HYPH</name>
<dbReference type="NCBIfam" id="NF005559">
    <property type="entry name" value="PRK07231.1"/>
    <property type="match status" value="1"/>
</dbReference>
<feature type="domain" description="Ketoreductase" evidence="3">
    <location>
        <begin position="17"/>
        <end position="199"/>
    </location>
</feature>
<dbReference type="InterPro" id="IPR057326">
    <property type="entry name" value="KR_dom"/>
</dbReference>
<dbReference type="FunFam" id="3.40.50.720:FF:000084">
    <property type="entry name" value="Short-chain dehydrogenase reductase"/>
    <property type="match status" value="1"/>
</dbReference>
<dbReference type="AlphaFoldDB" id="A0A9X2X7G2"/>
<evidence type="ECO:0000256" key="2">
    <source>
        <dbReference type="ARBA" id="ARBA00023002"/>
    </source>
</evidence>
<gene>
    <name evidence="4" type="ORF">NYR54_06525</name>
</gene>